<dbReference type="GO" id="GO:0016787">
    <property type="term" value="F:hydrolase activity"/>
    <property type="evidence" value="ECO:0007669"/>
    <property type="project" value="UniProtKB-KW"/>
</dbReference>
<keyword evidence="2" id="KW-0378">Hydrolase</keyword>
<evidence type="ECO:0000313" key="3">
    <source>
        <dbReference type="Proteomes" id="UP000294498"/>
    </source>
</evidence>
<name>A0A4R8DEB6_9BACT</name>
<sequence length="190" mass="19844">MVKLFYSMILLAGLGLAASCTKTQNYGGTAVQKMANGWWVKAYSSVNGLVSITPPANPAGSDSAAGHIYITTYNTSGNTNDSLWADDLGAIGAYGPAGYDFKATLGANYTSYTISSAGTMNLYQTSNPVKYAVGQVFPKGGRSRTGVVTDSLILKIVFIANPTDTLTVEGVARTGFDADDWPASPYSPPA</sequence>
<feature type="chain" id="PRO_5020611697" evidence="1">
    <location>
        <begin position="18"/>
        <end position="190"/>
    </location>
</feature>
<comment type="caution">
    <text evidence="2">The sequence shown here is derived from an EMBL/GenBank/DDBJ whole genome shotgun (WGS) entry which is preliminary data.</text>
</comment>
<proteinExistence type="predicted"/>
<accession>A0A4R8DEB6</accession>
<dbReference type="RefSeq" id="WP_162852660.1">
    <property type="nucleotide sequence ID" value="NZ_SODV01000002.1"/>
</dbReference>
<reference evidence="2 3" key="1">
    <citation type="submission" date="2019-03" db="EMBL/GenBank/DDBJ databases">
        <title>Genomic Encyclopedia of Type Strains, Phase IV (KMG-IV): sequencing the most valuable type-strain genomes for metagenomic binning, comparative biology and taxonomic classification.</title>
        <authorList>
            <person name="Goeker M."/>
        </authorList>
    </citation>
    <scope>NUCLEOTIDE SEQUENCE [LARGE SCALE GENOMIC DNA]</scope>
    <source>
        <strain evidence="2 3">DSM 100059</strain>
    </source>
</reference>
<dbReference type="Pfam" id="PF12888">
    <property type="entry name" value="Lipid_bd"/>
    <property type="match status" value="1"/>
</dbReference>
<gene>
    <name evidence="2" type="ORF">EDB95_3528</name>
</gene>
<dbReference type="InterPro" id="IPR024404">
    <property type="entry name" value="Lipid-bd_put"/>
</dbReference>
<feature type="signal peptide" evidence="1">
    <location>
        <begin position="1"/>
        <end position="17"/>
    </location>
</feature>
<dbReference type="PROSITE" id="PS51257">
    <property type="entry name" value="PROKAR_LIPOPROTEIN"/>
    <property type="match status" value="1"/>
</dbReference>
<organism evidence="2 3">
    <name type="scientific">Dinghuibacter silviterrae</name>
    <dbReference type="NCBI Taxonomy" id="1539049"/>
    <lineage>
        <taxon>Bacteria</taxon>
        <taxon>Pseudomonadati</taxon>
        <taxon>Bacteroidota</taxon>
        <taxon>Chitinophagia</taxon>
        <taxon>Chitinophagales</taxon>
        <taxon>Chitinophagaceae</taxon>
        <taxon>Dinghuibacter</taxon>
    </lineage>
</organism>
<dbReference type="EMBL" id="SODV01000002">
    <property type="protein sequence ID" value="TDW95717.1"/>
    <property type="molecule type" value="Genomic_DNA"/>
</dbReference>
<dbReference type="Proteomes" id="UP000294498">
    <property type="component" value="Unassembled WGS sequence"/>
</dbReference>
<keyword evidence="3" id="KW-1185">Reference proteome</keyword>
<evidence type="ECO:0000313" key="2">
    <source>
        <dbReference type="EMBL" id="TDW95717.1"/>
    </source>
</evidence>
<dbReference type="Gene3D" id="2.40.128.220">
    <property type="match status" value="1"/>
</dbReference>
<keyword evidence="1" id="KW-0732">Signal</keyword>
<protein>
    <submittedName>
        <fullName evidence="2">Lipid-binding putative hydrolase</fullName>
    </submittedName>
</protein>
<evidence type="ECO:0000256" key="1">
    <source>
        <dbReference type="SAM" id="SignalP"/>
    </source>
</evidence>
<dbReference type="InterPro" id="IPR038668">
    <property type="entry name" value="Lipid-bd_sf"/>
</dbReference>
<dbReference type="AlphaFoldDB" id="A0A4R8DEB6"/>